<evidence type="ECO:0000256" key="1">
    <source>
        <dbReference type="SAM" id="SignalP"/>
    </source>
</evidence>
<organism evidence="2">
    <name type="scientific">Homalodisca liturata</name>
    <dbReference type="NCBI Taxonomy" id="320908"/>
    <lineage>
        <taxon>Eukaryota</taxon>
        <taxon>Metazoa</taxon>
        <taxon>Ecdysozoa</taxon>
        <taxon>Arthropoda</taxon>
        <taxon>Hexapoda</taxon>
        <taxon>Insecta</taxon>
        <taxon>Pterygota</taxon>
        <taxon>Neoptera</taxon>
        <taxon>Paraneoptera</taxon>
        <taxon>Hemiptera</taxon>
        <taxon>Auchenorrhyncha</taxon>
        <taxon>Membracoidea</taxon>
        <taxon>Cicadellidae</taxon>
        <taxon>Cicadellinae</taxon>
        <taxon>Proconiini</taxon>
        <taxon>Homalodisca</taxon>
    </lineage>
</organism>
<accession>A0A1B6IZA5</accession>
<reference evidence="2" key="1">
    <citation type="submission" date="2015-11" db="EMBL/GenBank/DDBJ databases">
        <title>De novo transcriptome assembly of four potential Pierce s Disease insect vectors from Arizona vineyards.</title>
        <authorList>
            <person name="Tassone E.E."/>
        </authorList>
    </citation>
    <scope>NUCLEOTIDE SEQUENCE</scope>
</reference>
<sequence>MLVVLLVAASLYHIGWSQEGPLFDAGVGHMFRALASNILDELRGKNVSVVGDLLTKISFLSGGMKQLMSLAESKSYQVFETIKPMVREVMEKGKPKFEKIKFNDGDLVERFAWNSTQIAQFRDLHSEIKGMLKRLEKICKLHNYKIS</sequence>
<keyword evidence="1" id="KW-0732">Signal</keyword>
<dbReference type="EMBL" id="GECU01015445">
    <property type="protein sequence ID" value="JAS92261.1"/>
    <property type="molecule type" value="Transcribed_RNA"/>
</dbReference>
<name>A0A1B6IZA5_9HEMI</name>
<feature type="signal peptide" evidence="1">
    <location>
        <begin position="1"/>
        <end position="17"/>
    </location>
</feature>
<feature type="chain" id="PRO_5008585514" evidence="1">
    <location>
        <begin position="18"/>
        <end position="147"/>
    </location>
</feature>
<proteinExistence type="predicted"/>
<protein>
    <submittedName>
        <fullName evidence="2">Uncharacterized protein</fullName>
    </submittedName>
</protein>
<gene>
    <name evidence="2" type="ORF">g.6596</name>
</gene>
<evidence type="ECO:0000313" key="2">
    <source>
        <dbReference type="EMBL" id="JAS92261.1"/>
    </source>
</evidence>
<dbReference type="AlphaFoldDB" id="A0A1B6IZA5"/>